<dbReference type="EMBL" id="JAVTXN010000015">
    <property type="protein sequence ID" value="MDT9609353.1"/>
    <property type="molecule type" value="Genomic_DNA"/>
</dbReference>
<keyword evidence="2" id="KW-0472">Membrane</keyword>
<sequence>MFEPKVTANPRDIYVYQTNLPNPYDLLQLTKISAVDHDGNPINLNSQHLVLDTSKVDYSQVGTYTVSMSVMDDELNMALDYLTIHVLSPEEADRINSQYRSQELEQKEQKPEMKPKRHKLGGLQPISREKGIRYLEKNNFTRKKDGADNNRQDTNNHVFDRTSTYLIIALVIASLIAFAYYMFF</sequence>
<keyword evidence="2" id="KW-1133">Transmembrane helix</keyword>
<evidence type="ECO:0000313" key="3">
    <source>
        <dbReference type="EMBL" id="MDT9609353.1"/>
    </source>
</evidence>
<proteinExistence type="predicted"/>
<accession>A0AAW8WL66</accession>
<evidence type="ECO:0000256" key="2">
    <source>
        <dbReference type="SAM" id="Phobius"/>
    </source>
</evidence>
<dbReference type="AlphaFoldDB" id="A0AAW8WL66"/>
<feature type="transmembrane region" description="Helical" evidence="2">
    <location>
        <begin position="165"/>
        <end position="183"/>
    </location>
</feature>
<dbReference type="Proteomes" id="UP001253287">
    <property type="component" value="Unassembled WGS sequence"/>
</dbReference>
<reference evidence="3" key="1">
    <citation type="submission" date="2023-08" db="EMBL/GenBank/DDBJ databases">
        <title>Lactobacillus from the Female Urinary Tract.</title>
        <authorList>
            <person name="Stegman N."/>
            <person name="Jackson B."/>
            <person name="Steiling M."/>
            <person name="Sedano C."/>
            <person name="Wolfe A."/>
            <person name="Putonti C."/>
        </authorList>
    </citation>
    <scope>NUCLEOTIDE SEQUENCE</scope>
    <source>
        <strain evidence="3">UMB5661</strain>
    </source>
</reference>
<protein>
    <submittedName>
        <fullName evidence="3">Uncharacterized protein</fullName>
    </submittedName>
</protein>
<dbReference type="Gene3D" id="2.60.40.10">
    <property type="entry name" value="Immunoglobulins"/>
    <property type="match status" value="1"/>
</dbReference>
<evidence type="ECO:0000256" key="1">
    <source>
        <dbReference type="SAM" id="MobiDB-lite"/>
    </source>
</evidence>
<name>A0AAW8WL66_9LACO</name>
<dbReference type="InterPro" id="IPR013783">
    <property type="entry name" value="Ig-like_fold"/>
</dbReference>
<comment type="caution">
    <text evidence="3">The sequence shown here is derived from an EMBL/GenBank/DDBJ whole genome shotgun (WGS) entry which is preliminary data.</text>
</comment>
<feature type="compositionally biased region" description="Basic and acidic residues" evidence="1">
    <location>
        <begin position="102"/>
        <end position="114"/>
    </location>
</feature>
<organism evidence="3 4">
    <name type="scientific">Lactobacillus crispatus</name>
    <dbReference type="NCBI Taxonomy" id="47770"/>
    <lineage>
        <taxon>Bacteria</taxon>
        <taxon>Bacillati</taxon>
        <taxon>Bacillota</taxon>
        <taxon>Bacilli</taxon>
        <taxon>Lactobacillales</taxon>
        <taxon>Lactobacillaceae</taxon>
        <taxon>Lactobacillus</taxon>
    </lineage>
</organism>
<evidence type="ECO:0000313" key="4">
    <source>
        <dbReference type="Proteomes" id="UP001253287"/>
    </source>
</evidence>
<feature type="region of interest" description="Disordered" evidence="1">
    <location>
        <begin position="99"/>
        <end position="122"/>
    </location>
</feature>
<gene>
    <name evidence="3" type="ORF">RON39_04315</name>
</gene>
<dbReference type="RefSeq" id="WP_118992363.1">
    <property type="nucleotide sequence ID" value="NZ_CP083391.1"/>
</dbReference>
<keyword evidence="2" id="KW-0812">Transmembrane</keyword>